<name>A0ABW2Q053_9BACL</name>
<protein>
    <submittedName>
        <fullName evidence="2">Uncharacterized protein</fullName>
    </submittedName>
</protein>
<dbReference type="EMBL" id="JBHTCO010000041">
    <property type="protein sequence ID" value="MFC7394967.1"/>
    <property type="molecule type" value="Genomic_DNA"/>
</dbReference>
<sequence>MIEAIVNIPNDPIVYTVIMALIVTFSFSAAWAILIRYHKSESFQNPHFVNIKKVNDSSDQKNVIPHNFVIIWISKYIKRKDRPSAADSADHLISSL</sequence>
<keyword evidence="1" id="KW-1133">Transmembrane helix</keyword>
<proteinExistence type="predicted"/>
<organism evidence="2 3">
    <name type="scientific">Scopulibacillus cellulosilyticus</name>
    <dbReference type="NCBI Taxonomy" id="2665665"/>
    <lineage>
        <taxon>Bacteria</taxon>
        <taxon>Bacillati</taxon>
        <taxon>Bacillota</taxon>
        <taxon>Bacilli</taxon>
        <taxon>Bacillales</taxon>
        <taxon>Sporolactobacillaceae</taxon>
        <taxon>Scopulibacillus</taxon>
    </lineage>
</organism>
<evidence type="ECO:0000313" key="2">
    <source>
        <dbReference type="EMBL" id="MFC7394967.1"/>
    </source>
</evidence>
<evidence type="ECO:0000313" key="3">
    <source>
        <dbReference type="Proteomes" id="UP001596505"/>
    </source>
</evidence>
<feature type="transmembrane region" description="Helical" evidence="1">
    <location>
        <begin position="12"/>
        <end position="34"/>
    </location>
</feature>
<accession>A0ABW2Q053</accession>
<keyword evidence="1" id="KW-0472">Membrane</keyword>
<evidence type="ECO:0000256" key="1">
    <source>
        <dbReference type="SAM" id="Phobius"/>
    </source>
</evidence>
<gene>
    <name evidence="2" type="ORF">ACFQRG_18815</name>
</gene>
<dbReference type="Proteomes" id="UP001596505">
    <property type="component" value="Unassembled WGS sequence"/>
</dbReference>
<reference evidence="3" key="1">
    <citation type="journal article" date="2019" name="Int. J. Syst. Evol. Microbiol.">
        <title>The Global Catalogue of Microorganisms (GCM) 10K type strain sequencing project: providing services to taxonomists for standard genome sequencing and annotation.</title>
        <authorList>
            <consortium name="The Broad Institute Genomics Platform"/>
            <consortium name="The Broad Institute Genome Sequencing Center for Infectious Disease"/>
            <person name="Wu L."/>
            <person name="Ma J."/>
        </authorList>
    </citation>
    <scope>NUCLEOTIDE SEQUENCE [LARGE SCALE GENOMIC DNA]</scope>
    <source>
        <strain evidence="3">CGMCC 1.16305</strain>
    </source>
</reference>
<keyword evidence="3" id="KW-1185">Reference proteome</keyword>
<dbReference type="RefSeq" id="WP_380968983.1">
    <property type="nucleotide sequence ID" value="NZ_JBHTCO010000041.1"/>
</dbReference>
<comment type="caution">
    <text evidence="2">The sequence shown here is derived from an EMBL/GenBank/DDBJ whole genome shotgun (WGS) entry which is preliminary data.</text>
</comment>
<keyword evidence="1" id="KW-0812">Transmembrane</keyword>